<feature type="domain" description="Nucleoplasmin-like" evidence="1">
    <location>
        <begin position="4"/>
        <end position="94"/>
    </location>
</feature>
<gene>
    <name evidence="2" type="ORF">ADEAN_000959500</name>
</gene>
<dbReference type="EMBL" id="LR877168">
    <property type="protein sequence ID" value="CAD2222056.1"/>
    <property type="molecule type" value="Genomic_DNA"/>
</dbReference>
<evidence type="ECO:0000313" key="3">
    <source>
        <dbReference type="Proteomes" id="UP000515908"/>
    </source>
</evidence>
<evidence type="ECO:0000313" key="2">
    <source>
        <dbReference type="EMBL" id="CAD2222056.1"/>
    </source>
</evidence>
<dbReference type="InterPro" id="IPR041232">
    <property type="entry name" value="NPL"/>
</dbReference>
<dbReference type="OrthoDB" id="1902587at2759"/>
<name>A0A7G2CQC3_9TRYP</name>
<dbReference type="Gene3D" id="2.60.120.340">
    <property type="entry name" value="Nucleoplasmin core domain"/>
    <property type="match status" value="1"/>
</dbReference>
<sequence>MEGFYGLEVVGGRSPIKPKIPEDRVLRLTQIAIPPNCDSVMEFRVVYKNESLLIATLDPQKPTYHVSVDLIFVGGQEVLFSVVGSGSLHLSGYTELKDSDIILDDDDDDEEDDA</sequence>
<protein>
    <submittedName>
        <fullName evidence="2">Nucleoplasmin-like domain containing protein, putative</fullName>
    </submittedName>
</protein>
<dbReference type="Proteomes" id="UP000515908">
    <property type="component" value="Chromosome 24"/>
</dbReference>
<keyword evidence="3" id="KW-1185">Reference proteome</keyword>
<evidence type="ECO:0000259" key="1">
    <source>
        <dbReference type="Pfam" id="PF17800"/>
    </source>
</evidence>
<dbReference type="VEuPathDB" id="TriTrypDB:ADEAN_000959500"/>
<proteinExistence type="predicted"/>
<organism evidence="2 3">
    <name type="scientific">Angomonas deanei</name>
    <dbReference type="NCBI Taxonomy" id="59799"/>
    <lineage>
        <taxon>Eukaryota</taxon>
        <taxon>Discoba</taxon>
        <taxon>Euglenozoa</taxon>
        <taxon>Kinetoplastea</taxon>
        <taxon>Metakinetoplastina</taxon>
        <taxon>Trypanosomatida</taxon>
        <taxon>Trypanosomatidae</taxon>
        <taxon>Strigomonadinae</taxon>
        <taxon>Angomonas</taxon>
    </lineage>
</organism>
<dbReference type="AlphaFoldDB" id="A0A7G2CQC3"/>
<dbReference type="Pfam" id="PF17800">
    <property type="entry name" value="NPL"/>
    <property type="match status" value="1"/>
</dbReference>
<reference evidence="2 3" key="1">
    <citation type="submission" date="2020-08" db="EMBL/GenBank/DDBJ databases">
        <authorList>
            <person name="Newling K."/>
            <person name="Davey J."/>
            <person name="Forrester S."/>
        </authorList>
    </citation>
    <scope>NUCLEOTIDE SEQUENCE [LARGE SCALE GENOMIC DNA]</scope>
    <source>
        <strain evidence="3">Crithidia deanei Carvalho (ATCC PRA-265)</strain>
    </source>
</reference>
<accession>A0A7G2CQC3</accession>